<proteinExistence type="predicted"/>
<name>A0ABR1MGU4_9PEZI</name>
<dbReference type="EMBL" id="JBBPDW010000012">
    <property type="protein sequence ID" value="KAK7547585.1"/>
    <property type="molecule type" value="Genomic_DNA"/>
</dbReference>
<protein>
    <submittedName>
        <fullName evidence="1">Uncharacterized protein</fullName>
    </submittedName>
</protein>
<keyword evidence="2" id="KW-1185">Reference proteome</keyword>
<accession>A0ABR1MGU4</accession>
<dbReference type="Proteomes" id="UP001365128">
    <property type="component" value="Unassembled WGS sequence"/>
</dbReference>
<evidence type="ECO:0000313" key="2">
    <source>
        <dbReference type="Proteomes" id="UP001365128"/>
    </source>
</evidence>
<sequence length="231" mass="25079">MQCPPRRPSLTDTATFSCCRAGAPSWAAPCPPRGRIAGKRWCWRARRETRARLWRHRARRGGWSGCGARLVCTWAWGRVLWACQSSLGVGAATKHSADDIAAVETWPLLLGPAVLVAAGRLAVVQALGELSASDVSCDELFAARSLPPTLLHAFASESSILTACKRSTRFRQKCRPRTPPMTAATRTIPTIAAEVTVVVLIVGAAVVLEEQEVCMYRIWAEGRTAVFGRLA</sequence>
<reference evidence="1 2" key="1">
    <citation type="submission" date="2024-04" db="EMBL/GenBank/DDBJ databases">
        <title>Phyllosticta paracitricarpa is synonymous to the EU quarantine fungus P. citricarpa based on phylogenomic analyses.</title>
        <authorList>
            <consortium name="Lawrence Berkeley National Laboratory"/>
            <person name="Van Ingen-Buijs V.A."/>
            <person name="Van Westerhoven A.C."/>
            <person name="Haridas S."/>
            <person name="Skiadas P."/>
            <person name="Martin F."/>
            <person name="Groenewald J.Z."/>
            <person name="Crous P.W."/>
            <person name="Seidl M.F."/>
        </authorList>
    </citation>
    <scope>NUCLEOTIDE SEQUENCE [LARGE SCALE GENOMIC DNA]</scope>
    <source>
        <strain evidence="1 2">CBS 122670</strain>
    </source>
</reference>
<gene>
    <name evidence="1" type="ORF">IWX46DRAFT_55935</name>
</gene>
<comment type="caution">
    <text evidence="1">The sequence shown here is derived from an EMBL/GenBank/DDBJ whole genome shotgun (WGS) entry which is preliminary data.</text>
</comment>
<organism evidence="1 2">
    <name type="scientific">Phyllosticta citricarpa</name>
    <dbReference type="NCBI Taxonomy" id="55181"/>
    <lineage>
        <taxon>Eukaryota</taxon>
        <taxon>Fungi</taxon>
        <taxon>Dikarya</taxon>
        <taxon>Ascomycota</taxon>
        <taxon>Pezizomycotina</taxon>
        <taxon>Dothideomycetes</taxon>
        <taxon>Dothideomycetes incertae sedis</taxon>
        <taxon>Botryosphaeriales</taxon>
        <taxon>Phyllostictaceae</taxon>
        <taxon>Phyllosticta</taxon>
    </lineage>
</organism>
<evidence type="ECO:0000313" key="1">
    <source>
        <dbReference type="EMBL" id="KAK7547585.1"/>
    </source>
</evidence>